<dbReference type="GO" id="GO:0004636">
    <property type="term" value="F:phosphoribosyl-ATP diphosphatase activity"/>
    <property type="evidence" value="ECO:0007669"/>
    <property type="project" value="UniProtKB-UniRule"/>
</dbReference>
<dbReference type="Proteomes" id="UP000057158">
    <property type="component" value="Chromosome"/>
</dbReference>
<protein>
    <recommendedName>
        <fullName evidence="15">Histidine biosynthesis bifunctional protein HisIE</fullName>
    </recommendedName>
    <domain>
        <recommendedName>
            <fullName evidence="15">Phosphoribosyl-AMP cyclohydrolase</fullName>
            <shortName evidence="15">PRA-CH</shortName>
            <ecNumber evidence="15">3.5.4.19</ecNumber>
        </recommendedName>
    </domain>
    <domain>
        <recommendedName>
            <fullName evidence="15">Phosphoribosyl-ATP pyrophosphatase</fullName>
            <shortName evidence="15">PRA-PH</shortName>
            <ecNumber evidence="15">3.6.1.31</ecNumber>
        </recommendedName>
    </domain>
</protein>
<dbReference type="InterPro" id="IPR026660">
    <property type="entry name" value="PRA-CH"/>
</dbReference>
<dbReference type="Pfam" id="PF01503">
    <property type="entry name" value="PRA-PH"/>
    <property type="match status" value="1"/>
</dbReference>
<evidence type="ECO:0000256" key="6">
    <source>
        <dbReference type="ARBA" id="ARBA00007731"/>
    </source>
</evidence>
<reference evidence="17 18" key="1">
    <citation type="submission" date="2015-07" db="EMBL/GenBank/DDBJ databases">
        <title>Isolation and Genomic Characterization of a Novel Halophilic Metal-Reducing Deltaproteobacterium from the Deep Subsurface.</title>
        <authorList>
            <person name="Badalamenti J.P."/>
            <person name="Summers Z.M."/>
            <person name="Gralnick J.A."/>
            <person name="Bond D.R."/>
        </authorList>
    </citation>
    <scope>NUCLEOTIDE SEQUENCE [LARGE SCALE GENOMIC DNA]</scope>
    <source>
        <strain evidence="17 18">WTL</strain>
    </source>
</reference>
<dbReference type="CDD" id="cd11534">
    <property type="entry name" value="NTP-PPase_HisIE_like"/>
    <property type="match status" value="1"/>
</dbReference>
<keyword evidence="8 15" id="KW-0963">Cytoplasm</keyword>
<dbReference type="Gene3D" id="3.10.20.810">
    <property type="entry name" value="Phosphoribosyl-AMP cyclohydrolase"/>
    <property type="match status" value="1"/>
</dbReference>
<proteinExistence type="inferred from homology"/>
<evidence type="ECO:0000256" key="1">
    <source>
        <dbReference type="ARBA" id="ARBA00000024"/>
    </source>
</evidence>
<evidence type="ECO:0000259" key="16">
    <source>
        <dbReference type="Pfam" id="PF01502"/>
    </source>
</evidence>
<dbReference type="GO" id="GO:0005737">
    <property type="term" value="C:cytoplasm"/>
    <property type="evidence" value="ECO:0007669"/>
    <property type="project" value="UniProtKB-SubCell"/>
</dbReference>
<dbReference type="EMBL" id="CP010802">
    <property type="protein sequence ID" value="ALC17913.1"/>
    <property type="molecule type" value="Genomic_DNA"/>
</dbReference>
<evidence type="ECO:0000256" key="14">
    <source>
        <dbReference type="ARBA" id="ARBA00023268"/>
    </source>
</evidence>
<comment type="catalytic activity">
    <reaction evidence="2 15">
        <text>1-(5-phospho-beta-D-ribosyl)-ATP + H2O = 1-(5-phospho-beta-D-ribosyl)-5'-AMP + diphosphate + H(+)</text>
        <dbReference type="Rhea" id="RHEA:22828"/>
        <dbReference type="ChEBI" id="CHEBI:15377"/>
        <dbReference type="ChEBI" id="CHEBI:15378"/>
        <dbReference type="ChEBI" id="CHEBI:33019"/>
        <dbReference type="ChEBI" id="CHEBI:59457"/>
        <dbReference type="ChEBI" id="CHEBI:73183"/>
        <dbReference type="EC" id="3.6.1.31"/>
    </reaction>
</comment>
<evidence type="ECO:0000256" key="10">
    <source>
        <dbReference type="ARBA" id="ARBA00022741"/>
    </source>
</evidence>
<keyword evidence="13 15" id="KW-0368">Histidine biosynthesis</keyword>
<comment type="pathway">
    <text evidence="5 15">Amino-acid biosynthesis; L-histidine biosynthesis; L-histidine from 5-phospho-alpha-D-ribose 1-diphosphate: step 2/9.</text>
</comment>
<gene>
    <name evidence="15" type="primary">hisI</name>
    <name evidence="15" type="synonym">hisIE</name>
    <name evidence="17" type="ORF">DSOUD_3190</name>
</gene>
<dbReference type="AlphaFoldDB" id="A0A0M3QGJ3"/>
<evidence type="ECO:0000256" key="12">
    <source>
        <dbReference type="ARBA" id="ARBA00022840"/>
    </source>
</evidence>
<evidence type="ECO:0000256" key="8">
    <source>
        <dbReference type="ARBA" id="ARBA00022490"/>
    </source>
</evidence>
<keyword evidence="11 15" id="KW-0378">Hydrolase</keyword>
<dbReference type="SUPFAM" id="SSF141734">
    <property type="entry name" value="HisI-like"/>
    <property type="match status" value="1"/>
</dbReference>
<dbReference type="HAMAP" id="MF_01019">
    <property type="entry name" value="HisIE"/>
    <property type="match status" value="1"/>
</dbReference>
<dbReference type="RefSeq" id="WP_053552421.1">
    <property type="nucleotide sequence ID" value="NZ_CP010802.1"/>
</dbReference>
<evidence type="ECO:0000256" key="3">
    <source>
        <dbReference type="ARBA" id="ARBA00004496"/>
    </source>
</evidence>
<dbReference type="Gene3D" id="1.10.287.1080">
    <property type="entry name" value="MazG-like"/>
    <property type="match status" value="1"/>
</dbReference>
<dbReference type="EC" id="3.6.1.31" evidence="15"/>
<dbReference type="HAMAP" id="MF_01020">
    <property type="entry name" value="HisE"/>
    <property type="match status" value="1"/>
</dbReference>
<evidence type="ECO:0000256" key="13">
    <source>
        <dbReference type="ARBA" id="ARBA00023102"/>
    </source>
</evidence>
<dbReference type="PANTHER" id="PTHR42945:SF9">
    <property type="entry name" value="HISTIDINE BIOSYNTHESIS BIFUNCTIONAL PROTEIN HISIE"/>
    <property type="match status" value="1"/>
</dbReference>
<dbReference type="UniPathway" id="UPA00031">
    <property type="reaction ID" value="UER00007"/>
</dbReference>
<dbReference type="FunFam" id="3.10.20.810:FF:000001">
    <property type="entry name" value="Histidine biosynthesis bifunctional protein HisIE"/>
    <property type="match status" value="1"/>
</dbReference>
<dbReference type="HAMAP" id="MF_01021">
    <property type="entry name" value="HisI"/>
    <property type="match status" value="1"/>
</dbReference>
<dbReference type="SUPFAM" id="SSF101386">
    <property type="entry name" value="all-alpha NTP pyrophosphatases"/>
    <property type="match status" value="1"/>
</dbReference>
<keyword evidence="9 15" id="KW-0028">Amino-acid biosynthesis</keyword>
<organism evidence="17 18">
    <name type="scientific">Desulfuromonas soudanensis</name>
    <dbReference type="NCBI Taxonomy" id="1603606"/>
    <lineage>
        <taxon>Bacteria</taxon>
        <taxon>Pseudomonadati</taxon>
        <taxon>Thermodesulfobacteriota</taxon>
        <taxon>Desulfuromonadia</taxon>
        <taxon>Desulfuromonadales</taxon>
        <taxon>Desulfuromonadaceae</taxon>
        <taxon>Desulfuromonas</taxon>
    </lineage>
</organism>
<sequence length="230" mass="25571">MSLADQLKFDAHGLIPAITSDAETGEVLMMAYMNAEAVDLTVRTGKVHYYSRSRRKLWMKGESSGHVQHVREIRFDCDGDCLLIAVEQEGAACHTGHRSCFYRVWNGEGVETEGEKLVDAASIYGRADILDALYHVIQERRQNPTEKSYVASLFAKGLDKILGKIGEEATETAVAGKGGDPEEVVGEVADLFFHTLVLLGYYDLPPERIYAELRRRFGLSGIVEKESRGK</sequence>
<dbReference type="PANTHER" id="PTHR42945">
    <property type="entry name" value="HISTIDINE BIOSYNTHESIS BIFUNCTIONAL PROTEIN"/>
    <property type="match status" value="1"/>
</dbReference>
<keyword evidence="12 15" id="KW-0067">ATP-binding</keyword>
<feature type="region of interest" description="Phosphoribosyl-AMP cyclohydrolase" evidence="15">
    <location>
        <begin position="1"/>
        <end position="129"/>
    </location>
</feature>
<dbReference type="Pfam" id="PF01502">
    <property type="entry name" value="PRA-CH"/>
    <property type="match status" value="1"/>
</dbReference>
<evidence type="ECO:0000256" key="9">
    <source>
        <dbReference type="ARBA" id="ARBA00022605"/>
    </source>
</evidence>
<dbReference type="KEGG" id="des:DSOUD_3190"/>
<evidence type="ECO:0000313" key="17">
    <source>
        <dbReference type="EMBL" id="ALC17913.1"/>
    </source>
</evidence>
<evidence type="ECO:0000256" key="4">
    <source>
        <dbReference type="ARBA" id="ARBA00005169"/>
    </source>
</evidence>
<name>A0A0M3QGJ3_9BACT</name>
<evidence type="ECO:0000256" key="2">
    <source>
        <dbReference type="ARBA" id="ARBA00001460"/>
    </source>
</evidence>
<dbReference type="InterPro" id="IPR038019">
    <property type="entry name" value="PRib_AMP_CycHydrolase_sf"/>
</dbReference>
<dbReference type="GO" id="GO:0004635">
    <property type="term" value="F:phosphoribosyl-AMP cyclohydrolase activity"/>
    <property type="evidence" value="ECO:0007669"/>
    <property type="project" value="UniProtKB-UniRule"/>
</dbReference>
<accession>A0A0M3QGJ3</accession>
<comment type="similarity">
    <text evidence="6 15">In the C-terminal section; belongs to the PRA-PH family.</text>
</comment>
<dbReference type="NCBIfam" id="NF001611">
    <property type="entry name" value="PRK00400.1-3"/>
    <property type="match status" value="1"/>
</dbReference>
<dbReference type="GO" id="GO:0005524">
    <property type="term" value="F:ATP binding"/>
    <property type="evidence" value="ECO:0007669"/>
    <property type="project" value="UniProtKB-KW"/>
</dbReference>
<dbReference type="PATRIC" id="fig|1603606.3.peg.3434"/>
<evidence type="ECO:0000256" key="7">
    <source>
        <dbReference type="ARBA" id="ARBA00008299"/>
    </source>
</evidence>
<dbReference type="OrthoDB" id="9795769at2"/>
<dbReference type="NCBIfam" id="NF000768">
    <property type="entry name" value="PRK00051.1"/>
    <property type="match status" value="1"/>
</dbReference>
<comment type="similarity">
    <text evidence="7 15">In the N-terminal section; belongs to the PRA-CH family.</text>
</comment>
<dbReference type="EC" id="3.5.4.19" evidence="15"/>
<feature type="domain" description="Phosphoribosyl-AMP cyclohydrolase" evidence="16">
    <location>
        <begin position="29"/>
        <end position="102"/>
    </location>
</feature>
<keyword evidence="18" id="KW-1185">Reference proteome</keyword>
<dbReference type="NCBIfam" id="NF002747">
    <property type="entry name" value="PRK02759.1"/>
    <property type="match status" value="1"/>
</dbReference>
<keyword evidence="14 15" id="KW-0511">Multifunctional enzyme</keyword>
<feature type="region of interest" description="Phosphoribosyl-ATP pyrophosphohydrolase" evidence="15">
    <location>
        <begin position="130"/>
        <end position="230"/>
    </location>
</feature>
<dbReference type="InterPro" id="IPR023019">
    <property type="entry name" value="His_synth_HisIE"/>
</dbReference>
<dbReference type="NCBIfam" id="TIGR03188">
    <property type="entry name" value="histidine_hisI"/>
    <property type="match status" value="1"/>
</dbReference>
<dbReference type="InterPro" id="IPR008179">
    <property type="entry name" value="HisE"/>
</dbReference>
<evidence type="ECO:0000256" key="5">
    <source>
        <dbReference type="ARBA" id="ARBA00005204"/>
    </source>
</evidence>
<dbReference type="InterPro" id="IPR002496">
    <property type="entry name" value="PRib_AMP_CycHydrolase_dom"/>
</dbReference>
<dbReference type="InterPro" id="IPR021130">
    <property type="entry name" value="PRib-ATP_PPHydrolase-like"/>
</dbReference>
<comment type="subcellular location">
    <subcellularLocation>
        <location evidence="3 15">Cytoplasm</location>
    </subcellularLocation>
</comment>
<evidence type="ECO:0000256" key="15">
    <source>
        <dbReference type="HAMAP-Rule" id="MF_01019"/>
    </source>
</evidence>
<dbReference type="STRING" id="1603606.DSOUD_3190"/>
<comment type="catalytic activity">
    <reaction evidence="1 15">
        <text>1-(5-phospho-beta-D-ribosyl)-5'-AMP + H2O = 1-(5-phospho-beta-D-ribosyl)-5-[(5-phospho-beta-D-ribosylamino)methylideneamino]imidazole-4-carboxamide</text>
        <dbReference type="Rhea" id="RHEA:20049"/>
        <dbReference type="ChEBI" id="CHEBI:15377"/>
        <dbReference type="ChEBI" id="CHEBI:58435"/>
        <dbReference type="ChEBI" id="CHEBI:59457"/>
        <dbReference type="EC" id="3.5.4.19"/>
    </reaction>
</comment>
<keyword evidence="10 15" id="KW-0547">Nucleotide-binding</keyword>
<dbReference type="GO" id="GO:0000105">
    <property type="term" value="P:L-histidine biosynthetic process"/>
    <property type="evidence" value="ECO:0007669"/>
    <property type="project" value="UniProtKB-UniRule"/>
</dbReference>
<comment type="pathway">
    <text evidence="4 15">Amino-acid biosynthesis; L-histidine biosynthesis; L-histidine from 5-phospho-alpha-D-ribose 1-diphosphate: step 3/9.</text>
</comment>
<evidence type="ECO:0000313" key="18">
    <source>
        <dbReference type="Proteomes" id="UP000057158"/>
    </source>
</evidence>
<evidence type="ECO:0000256" key="11">
    <source>
        <dbReference type="ARBA" id="ARBA00022801"/>
    </source>
</evidence>